<feature type="region of interest" description="Disordered" evidence="1">
    <location>
        <begin position="727"/>
        <end position="746"/>
    </location>
</feature>
<dbReference type="RefSeq" id="XP_008484077.2">
    <property type="nucleotide sequence ID" value="XM_008485855.2"/>
</dbReference>
<dbReference type="AlphaFoldDB" id="A0A1S3DLP9"/>
<feature type="region of interest" description="Disordered" evidence="1">
    <location>
        <begin position="419"/>
        <end position="464"/>
    </location>
</feature>
<protein>
    <submittedName>
        <fullName evidence="3">Uncharacterized protein LOC103520754 isoform X1</fullName>
    </submittedName>
    <submittedName>
        <fullName evidence="4">Uncharacterized protein LOC103520754 isoform X2</fullName>
    </submittedName>
</protein>
<dbReference type="KEGG" id="dci:103520754"/>
<feature type="region of interest" description="Disordered" evidence="1">
    <location>
        <begin position="382"/>
        <end position="405"/>
    </location>
</feature>
<evidence type="ECO:0000313" key="2">
    <source>
        <dbReference type="Proteomes" id="UP000079169"/>
    </source>
</evidence>
<feature type="compositionally biased region" description="Basic and acidic residues" evidence="1">
    <location>
        <begin position="621"/>
        <end position="639"/>
    </location>
</feature>
<feature type="compositionally biased region" description="Polar residues" evidence="1">
    <location>
        <begin position="167"/>
        <end position="181"/>
    </location>
</feature>
<dbReference type="GeneID" id="103520754"/>
<feature type="region of interest" description="Disordered" evidence="1">
    <location>
        <begin position="103"/>
        <end position="122"/>
    </location>
</feature>
<dbReference type="RefSeq" id="XP_026687550.1">
    <property type="nucleotide sequence ID" value="XM_026831749.1"/>
</dbReference>
<reference evidence="3 4" key="1">
    <citation type="submission" date="2025-04" db="UniProtKB">
        <authorList>
            <consortium name="RefSeq"/>
        </authorList>
    </citation>
    <scope>IDENTIFICATION</scope>
</reference>
<keyword evidence="2" id="KW-1185">Reference proteome</keyword>
<gene>
    <name evidence="3 4" type="primary">LOC103520754</name>
</gene>
<sequence>MEKFYLYKCKMVLDSVRINPGVPLAPLERIYDQLEEALQYTEKSTLPLNKKEVAREILQTRNYYAEERKRLLQIFPELEPFVKTIQHVELEMSRLDGFCPTNDHNGDDDTQSYNKAQPEQFPPNLDKLQLIPGVRDLILQAQKIPRPEQYNLFEPTVQPMGNLAKPQRTSKVQNQNMNDHPSLSERHYKESSLPGLHTDATHPSSYTNYKCTLRHNTDSMETGEHQQLSGDVQLFFRQYENLYNTRRDTDTNDPTAWLAPEDTKNVRSHLTSTRPNPMDEPNMLPHEAALPTAGQGPCLTHGSISGEGTKYGAKCHPSKVVGHKYFGPCRPDLLKRKSKYSAKSLVNKRKISKDKKIPYKILTRGKTLEDFIYETNHAKPVRALGDPSTTRRNVNRNSQHRTTSSSLSIKYVSNDSKYASNERKYASDERKYAPHESKYTANDSKYASNERKYGSDERKYASSDSELVSNDQYLSDDYPYMEYDGSFIPRDKYVSNESQYALRGNKYVPSKYASNDLQYFASDKYIANDEYDSSSQHIQRKYASIDHKPHENQFAALSTSHQYKSLSCNKLESKKDLFSTTCKRTLFRISQSCVNTRLTTENSHQGSRGVQTKCLASTSEHCPRSEEAERHSNRTQSREHCAEQEIYEYCPQNNYSKVRRTSNKINKDVTLDWLFRFKTHKSGSRTDSSGKTESHHYSHSIQDPPKSHPYPTTQTLQSHHTTLLSQLTTVHHSRRTTSHNSLHKSDKMKRALNLAYSSETLDKGFNFVSVRETLKRFRIYRHRSRGEKKTDQQISVELMLTRLRPGDVFKYNINHYV</sequence>
<evidence type="ECO:0000313" key="4">
    <source>
        <dbReference type="RefSeq" id="XP_026687550.1"/>
    </source>
</evidence>
<accession>A0A1S3DLP9</accession>
<feature type="compositionally biased region" description="Polar residues" evidence="1">
    <location>
        <begin position="387"/>
        <end position="405"/>
    </location>
</feature>
<dbReference type="Proteomes" id="UP000079169">
    <property type="component" value="Unplaced"/>
</dbReference>
<feature type="compositionally biased region" description="Basic and acidic residues" evidence="1">
    <location>
        <begin position="448"/>
        <end position="461"/>
    </location>
</feature>
<evidence type="ECO:0000256" key="1">
    <source>
        <dbReference type="SAM" id="MobiDB-lite"/>
    </source>
</evidence>
<feature type="region of interest" description="Disordered" evidence="1">
    <location>
        <begin position="163"/>
        <end position="205"/>
    </location>
</feature>
<dbReference type="PaxDb" id="121845-A0A1S3DLP9"/>
<organism evidence="2 3">
    <name type="scientific">Diaphorina citri</name>
    <name type="common">Asian citrus psyllid</name>
    <dbReference type="NCBI Taxonomy" id="121845"/>
    <lineage>
        <taxon>Eukaryota</taxon>
        <taxon>Metazoa</taxon>
        <taxon>Ecdysozoa</taxon>
        <taxon>Arthropoda</taxon>
        <taxon>Hexapoda</taxon>
        <taxon>Insecta</taxon>
        <taxon>Pterygota</taxon>
        <taxon>Neoptera</taxon>
        <taxon>Paraneoptera</taxon>
        <taxon>Hemiptera</taxon>
        <taxon>Sternorrhyncha</taxon>
        <taxon>Psylloidea</taxon>
        <taxon>Psyllidae</taxon>
        <taxon>Diaphorininae</taxon>
        <taxon>Diaphorina</taxon>
    </lineage>
</organism>
<evidence type="ECO:0000313" key="3">
    <source>
        <dbReference type="RefSeq" id="XP_008484077.2"/>
    </source>
</evidence>
<feature type="region of interest" description="Disordered" evidence="1">
    <location>
        <begin position="681"/>
        <end position="718"/>
    </location>
</feature>
<name>A0A1S3DLP9_DIACI</name>
<feature type="compositionally biased region" description="Basic and acidic residues" evidence="1">
    <location>
        <begin position="420"/>
        <end position="438"/>
    </location>
</feature>
<feature type="region of interest" description="Disordered" evidence="1">
    <location>
        <begin position="620"/>
        <end position="639"/>
    </location>
</feature>
<proteinExistence type="predicted"/>